<evidence type="ECO:0000313" key="1">
    <source>
        <dbReference type="EMBL" id="MCV9389372.1"/>
    </source>
</evidence>
<reference evidence="1 2" key="1">
    <citation type="submission" date="2022-10" db="EMBL/GenBank/DDBJ databases">
        <title>Comparative genomics and taxonomic characterization of three novel marine species of genus Reichenbachiella exhibiting antioxidant and polysaccharide degradation activities.</title>
        <authorList>
            <person name="Muhammad N."/>
            <person name="Lee Y.-J."/>
            <person name="Ko J."/>
            <person name="Kim S.-G."/>
        </authorList>
    </citation>
    <scope>NUCLEOTIDE SEQUENCE [LARGE SCALE GENOMIC DNA]</scope>
    <source>
        <strain evidence="1 2">ABR2-5</strain>
    </source>
</reference>
<dbReference type="SUPFAM" id="SSF50939">
    <property type="entry name" value="Sialidases"/>
    <property type="match status" value="1"/>
</dbReference>
<comment type="caution">
    <text evidence="1">The sequence shown here is derived from an EMBL/GenBank/DDBJ whole genome shotgun (WGS) entry which is preliminary data.</text>
</comment>
<keyword evidence="2" id="KW-1185">Reference proteome</keyword>
<sequence>MTSKKNILGLLTLLFIGFQPLSQDSGYLTKDGTWCWFSDPRAIKVDDNIITGWVKADGSIEARRLNIENQAVDSSELYFMLERDDHDNPAFTTTGNGEVITLYTRHIRKDLFINRLTDPAGEFEFSKPEFIHPMDPKEIEKFPRPTMTYANPFRLENENNRIYCFGRWVGFKPNMIWSDDDGKTWTKSKVFITNYPYNANNRPYVKYYSDGKSRIHITFTDGHPRVEPTNSVYYAYYENGSFYNAKGESISTMDQIPFEPKDASIVYTSNPEQGRAWVADIGQDKKGKPVILYTRSPTEQNHEYWYARYTKDGWIDQKICDSGPWFPQTPDGRKEWEPHYFGGMTIHPDNANVVYLSRQIDGVFEIERWETKDMGKTWSTETITENSEFDNVRPYLPRGLKAKEDEVVLWMENQKYIHYTNYHTSIKYLIRK</sequence>
<proteinExistence type="predicted"/>
<accession>A0ABT3D0F6</accession>
<name>A0ABT3D0F6_9BACT</name>
<organism evidence="1 2">
    <name type="scientific">Reichenbachiella ulvae</name>
    <dbReference type="NCBI Taxonomy" id="2980104"/>
    <lineage>
        <taxon>Bacteria</taxon>
        <taxon>Pseudomonadati</taxon>
        <taxon>Bacteroidota</taxon>
        <taxon>Cytophagia</taxon>
        <taxon>Cytophagales</taxon>
        <taxon>Reichenbachiellaceae</taxon>
        <taxon>Reichenbachiella</taxon>
    </lineage>
</organism>
<dbReference type="InterPro" id="IPR036278">
    <property type="entry name" value="Sialidase_sf"/>
</dbReference>
<protein>
    <submittedName>
        <fullName evidence="1">BNR repeat-containing protein</fullName>
    </submittedName>
</protein>
<gene>
    <name evidence="1" type="ORF">N7U62_22085</name>
</gene>
<evidence type="ECO:0000313" key="2">
    <source>
        <dbReference type="Proteomes" id="UP001300692"/>
    </source>
</evidence>
<dbReference type="Proteomes" id="UP001300692">
    <property type="component" value="Unassembled WGS sequence"/>
</dbReference>
<dbReference type="Gene3D" id="2.130.10.10">
    <property type="entry name" value="YVTN repeat-like/Quinoprotein amine dehydrogenase"/>
    <property type="match status" value="1"/>
</dbReference>
<dbReference type="InterPro" id="IPR015943">
    <property type="entry name" value="WD40/YVTN_repeat-like_dom_sf"/>
</dbReference>
<dbReference type="RefSeq" id="WP_264140293.1">
    <property type="nucleotide sequence ID" value="NZ_JAOYOD010000001.1"/>
</dbReference>
<dbReference type="Pfam" id="PF15892">
    <property type="entry name" value="BNR_4"/>
    <property type="match status" value="1"/>
</dbReference>
<dbReference type="EMBL" id="JAOYOD010000001">
    <property type="protein sequence ID" value="MCV9389372.1"/>
    <property type="molecule type" value="Genomic_DNA"/>
</dbReference>